<evidence type="ECO:0000313" key="2">
    <source>
        <dbReference type="EnsemblPlants" id="Solyc00g065610.1.1.1.CDS"/>
    </source>
</evidence>
<dbReference type="InParanoid" id="A0A494G9J9"/>
<dbReference type="PaxDb" id="4081-Solyc00g065610.1.1"/>
<feature type="compositionally biased region" description="Polar residues" evidence="1">
    <location>
        <begin position="53"/>
        <end position="63"/>
    </location>
</feature>
<reference evidence="2" key="2">
    <citation type="submission" date="2019-04" db="UniProtKB">
        <authorList>
            <consortium name="EnsemblPlants"/>
        </authorList>
    </citation>
    <scope>IDENTIFICATION</scope>
    <source>
        <strain evidence="2">cv. Heinz 1706</strain>
    </source>
</reference>
<name>A0A494G9J9_SOLLC</name>
<sequence>MATGLGISLDLRSAPNTRRLRRPRSFDQDSGELHIHNTPVSKSRHDAALTAPLPSSRSFSPRTPASLFDHSDNDYVQSRNRRADLEGGLQSASWAPGTFEDDGRDVWAKEQRRIHRGLGFVAVLESVNAGIAFVAGKLAKMASDHVLDGAEDGLLLPVRNEEREGRGTMID</sequence>
<dbReference type="Proteomes" id="UP000004994">
    <property type="component" value="Unassembled WGS sequence"/>
</dbReference>
<dbReference type="EnsemblPlants" id="Solyc00g065610.1.1">
    <property type="protein sequence ID" value="Solyc00g065610.1.1.1.CDS"/>
    <property type="gene ID" value="Solyc00g065610.1"/>
</dbReference>
<protein>
    <submittedName>
        <fullName evidence="2">Uncharacterized protein</fullName>
    </submittedName>
</protein>
<feature type="region of interest" description="Disordered" evidence="1">
    <location>
        <begin position="51"/>
        <end position="70"/>
    </location>
</feature>
<dbReference type="AlphaFoldDB" id="A0A494G9J9"/>
<keyword evidence="3" id="KW-1185">Reference proteome</keyword>
<feature type="region of interest" description="Disordered" evidence="1">
    <location>
        <begin position="21"/>
        <end position="46"/>
    </location>
</feature>
<evidence type="ECO:0000313" key="3">
    <source>
        <dbReference type="Proteomes" id="UP000004994"/>
    </source>
</evidence>
<reference evidence="2" key="1">
    <citation type="journal article" date="2012" name="Nature">
        <title>The tomato genome sequence provides insights into fleshy fruit evolution.</title>
        <authorList>
            <consortium name="Tomato Genome Consortium"/>
        </authorList>
    </citation>
    <scope>NUCLEOTIDE SEQUENCE [LARGE SCALE GENOMIC DNA]</scope>
    <source>
        <strain evidence="2">cv. Heinz 1706</strain>
    </source>
</reference>
<organism evidence="2">
    <name type="scientific">Solanum lycopersicum</name>
    <name type="common">Tomato</name>
    <name type="synonym">Lycopersicon esculentum</name>
    <dbReference type="NCBI Taxonomy" id="4081"/>
    <lineage>
        <taxon>Eukaryota</taxon>
        <taxon>Viridiplantae</taxon>
        <taxon>Streptophyta</taxon>
        <taxon>Embryophyta</taxon>
        <taxon>Tracheophyta</taxon>
        <taxon>Spermatophyta</taxon>
        <taxon>Magnoliopsida</taxon>
        <taxon>eudicotyledons</taxon>
        <taxon>Gunneridae</taxon>
        <taxon>Pentapetalae</taxon>
        <taxon>asterids</taxon>
        <taxon>lamiids</taxon>
        <taxon>Solanales</taxon>
        <taxon>Solanaceae</taxon>
        <taxon>Solanoideae</taxon>
        <taxon>Solaneae</taxon>
        <taxon>Solanum</taxon>
        <taxon>Solanum subgen. Lycopersicon</taxon>
    </lineage>
</organism>
<accession>A0A494G9J9</accession>
<dbReference type="Gramene" id="Solyc00g065610.1.1">
    <property type="protein sequence ID" value="Solyc00g065610.1.1.1.CDS"/>
    <property type="gene ID" value="Solyc00g065610.1"/>
</dbReference>
<proteinExistence type="predicted"/>
<feature type="compositionally biased region" description="Basic and acidic residues" evidence="1">
    <location>
        <begin position="24"/>
        <end position="35"/>
    </location>
</feature>
<evidence type="ECO:0000256" key="1">
    <source>
        <dbReference type="SAM" id="MobiDB-lite"/>
    </source>
</evidence>